<dbReference type="EMBL" id="JBAWSX010000004">
    <property type="protein sequence ID" value="MEI4801565.1"/>
    <property type="molecule type" value="Genomic_DNA"/>
</dbReference>
<gene>
    <name evidence="1" type="ORF">WAZ07_09530</name>
</gene>
<proteinExistence type="predicted"/>
<keyword evidence="2" id="KW-1185">Reference proteome</keyword>
<sequence>MSKMKKFAGIAFAGAIGLSTISIPHASAEEKSITNYNQEKVASNETFHLSMENQQNTSLKLAASANLNVNVDVLGIADRIRDAVNANANRSGFVKNVMESTFYSAGQRYNVMVFNLNQGYVEQFRGVKFYGSTNYNGTIYGIWVFEDGEFTNEGDGGWINWAFKGWFDRNDKYVKFYRP</sequence>
<reference evidence="1 2" key="1">
    <citation type="submission" date="2024-01" db="EMBL/GenBank/DDBJ databases">
        <title>Seven novel Bacillus-like species.</title>
        <authorList>
            <person name="Liu G."/>
        </authorList>
    </citation>
    <scope>NUCLEOTIDE SEQUENCE [LARGE SCALE GENOMIC DNA]</scope>
    <source>
        <strain evidence="1 2">FJAT-51639</strain>
    </source>
</reference>
<organism evidence="1 2">
    <name type="scientific">Bacillus bruguierae</name>
    <dbReference type="NCBI Taxonomy" id="3127667"/>
    <lineage>
        <taxon>Bacteria</taxon>
        <taxon>Bacillati</taxon>
        <taxon>Bacillota</taxon>
        <taxon>Bacilli</taxon>
        <taxon>Bacillales</taxon>
        <taxon>Bacillaceae</taxon>
        <taxon>Bacillus</taxon>
    </lineage>
</organism>
<evidence type="ECO:0000313" key="2">
    <source>
        <dbReference type="Proteomes" id="UP001372526"/>
    </source>
</evidence>
<accession>A0ABU8FFV5</accession>
<dbReference type="Proteomes" id="UP001372526">
    <property type="component" value="Unassembled WGS sequence"/>
</dbReference>
<evidence type="ECO:0000313" key="1">
    <source>
        <dbReference type="EMBL" id="MEI4801565.1"/>
    </source>
</evidence>
<comment type="caution">
    <text evidence="1">The sequence shown here is derived from an EMBL/GenBank/DDBJ whole genome shotgun (WGS) entry which is preliminary data.</text>
</comment>
<protein>
    <recommendedName>
        <fullName evidence="3">Stress protein</fullName>
    </recommendedName>
</protein>
<name>A0ABU8FFV5_9BACI</name>
<evidence type="ECO:0008006" key="3">
    <source>
        <dbReference type="Google" id="ProtNLM"/>
    </source>
</evidence>